<sequence length="399" mass="42547">MASKEDQEIVIIKRHAAQEDGHHGGAWKIAFADFMTAMMALFLVLWLISSTSDKTKHAVAQYFNPVKLVDVTTLKKGFRDPKNTEMGAGPKSSESKIEADTDQNLAETKEVAVQPGAKLPTHSESALFRDPYAVLAEIAGQARVDETPKPTSGPAPTAAAESAPDTLDSFSDPFTTIPHVAEPAALSQAAVAPIAAQAATAGQGEHSHPPAHDATAARPNAEVRTHGSGPAAGPDSVAETPQLNDADAAKLKADVMALAKQEGRSPAGPHIEVQSTGEGLLISLTDDRNFAMFAIGSAEPQSKTIEVMAKIAELLKTRAGAIVVRGHTDARPFKSATYDNWRLSTARAHMAHYMLVRGGLDDKRIEKIEGYADRRLKIAADPMAAANRRIEILLRKDKP</sequence>
<keyword evidence="12" id="KW-1185">Reference proteome</keyword>
<dbReference type="GO" id="GO:0005886">
    <property type="term" value="C:plasma membrane"/>
    <property type="evidence" value="ECO:0007669"/>
    <property type="project" value="UniProtKB-SubCell"/>
</dbReference>
<keyword evidence="4 9" id="KW-0812">Transmembrane</keyword>
<evidence type="ECO:0000313" key="11">
    <source>
        <dbReference type="EMBL" id="VTZ50043.1"/>
    </source>
</evidence>
<dbReference type="InterPro" id="IPR036737">
    <property type="entry name" value="OmpA-like_sf"/>
</dbReference>
<dbReference type="PROSITE" id="PS51123">
    <property type="entry name" value="OMPA_2"/>
    <property type="match status" value="1"/>
</dbReference>
<dbReference type="PANTHER" id="PTHR30329:SF21">
    <property type="entry name" value="LIPOPROTEIN YIAD-RELATED"/>
    <property type="match status" value="1"/>
</dbReference>
<reference evidence="11 12" key="1">
    <citation type="submission" date="2019-05" db="EMBL/GenBank/DDBJ databases">
        <authorList>
            <person name="Farhan Ul Haque M."/>
        </authorList>
    </citation>
    <scope>NUCLEOTIDE SEQUENCE [LARGE SCALE GENOMIC DNA]</scope>
    <source>
        <strain evidence="11">2</strain>
    </source>
</reference>
<dbReference type="AlphaFoldDB" id="A0A8B6M6T6"/>
<dbReference type="PANTHER" id="PTHR30329">
    <property type="entry name" value="STATOR ELEMENT OF FLAGELLAR MOTOR COMPLEX"/>
    <property type="match status" value="1"/>
</dbReference>
<proteinExistence type="inferred from homology"/>
<dbReference type="InterPro" id="IPR006665">
    <property type="entry name" value="OmpA-like"/>
</dbReference>
<dbReference type="Pfam" id="PF13677">
    <property type="entry name" value="MotB_plug"/>
    <property type="match status" value="1"/>
</dbReference>
<dbReference type="NCBIfam" id="NF004651">
    <property type="entry name" value="PRK05996.1"/>
    <property type="match status" value="1"/>
</dbReference>
<keyword evidence="5 9" id="KW-1133">Transmembrane helix</keyword>
<evidence type="ECO:0000256" key="9">
    <source>
        <dbReference type="SAM" id="Phobius"/>
    </source>
</evidence>
<evidence type="ECO:0000256" key="3">
    <source>
        <dbReference type="ARBA" id="ARBA00022475"/>
    </source>
</evidence>
<evidence type="ECO:0000256" key="5">
    <source>
        <dbReference type="ARBA" id="ARBA00022989"/>
    </source>
</evidence>
<keyword evidence="6 7" id="KW-0472">Membrane</keyword>
<dbReference type="RefSeq" id="WP_174512197.1">
    <property type="nucleotide sequence ID" value="NZ_CABFMQ020000076.1"/>
</dbReference>
<accession>A0A8B6M6T6</accession>
<evidence type="ECO:0000256" key="4">
    <source>
        <dbReference type="ARBA" id="ARBA00022692"/>
    </source>
</evidence>
<dbReference type="InterPro" id="IPR025713">
    <property type="entry name" value="MotB-like_N_dom"/>
</dbReference>
<evidence type="ECO:0000256" key="8">
    <source>
        <dbReference type="SAM" id="MobiDB-lite"/>
    </source>
</evidence>
<dbReference type="Proteomes" id="UP000485880">
    <property type="component" value="Unassembled WGS sequence"/>
</dbReference>
<feature type="domain" description="OmpA-like" evidence="10">
    <location>
        <begin position="278"/>
        <end position="398"/>
    </location>
</feature>
<dbReference type="EMBL" id="CABFMQ020000076">
    <property type="protein sequence ID" value="VTZ50043.1"/>
    <property type="molecule type" value="Genomic_DNA"/>
</dbReference>
<feature type="region of interest" description="Disordered" evidence="8">
    <location>
        <begin position="197"/>
        <end position="240"/>
    </location>
</feature>
<organism evidence="11 12">
    <name type="scientific">Methylocella tundrae</name>
    <dbReference type="NCBI Taxonomy" id="227605"/>
    <lineage>
        <taxon>Bacteria</taxon>
        <taxon>Pseudomonadati</taxon>
        <taxon>Pseudomonadota</taxon>
        <taxon>Alphaproteobacteria</taxon>
        <taxon>Hyphomicrobiales</taxon>
        <taxon>Beijerinckiaceae</taxon>
        <taxon>Methylocella</taxon>
    </lineage>
</organism>
<protein>
    <submittedName>
        <fullName evidence="11">OmpA/MotB domain protein</fullName>
    </submittedName>
</protein>
<gene>
    <name evidence="11" type="ORF">MPC4_20253</name>
</gene>
<keyword evidence="3" id="KW-1003">Cell membrane</keyword>
<comment type="similarity">
    <text evidence="2">Belongs to the MotB family.</text>
</comment>
<evidence type="ECO:0000256" key="6">
    <source>
        <dbReference type="ARBA" id="ARBA00023136"/>
    </source>
</evidence>
<dbReference type="CDD" id="cd07185">
    <property type="entry name" value="OmpA_C-like"/>
    <property type="match status" value="1"/>
</dbReference>
<evidence type="ECO:0000256" key="7">
    <source>
        <dbReference type="PROSITE-ProRule" id="PRU00473"/>
    </source>
</evidence>
<evidence type="ECO:0000313" key="12">
    <source>
        <dbReference type="Proteomes" id="UP000485880"/>
    </source>
</evidence>
<feature type="transmembrane region" description="Helical" evidence="9">
    <location>
        <begin position="29"/>
        <end position="48"/>
    </location>
</feature>
<dbReference type="Gene3D" id="3.30.1330.60">
    <property type="entry name" value="OmpA-like domain"/>
    <property type="match status" value="1"/>
</dbReference>
<feature type="region of interest" description="Disordered" evidence="8">
    <location>
        <begin position="79"/>
        <end position="99"/>
    </location>
</feature>
<feature type="region of interest" description="Disordered" evidence="8">
    <location>
        <begin position="143"/>
        <end position="176"/>
    </location>
</feature>
<evidence type="ECO:0000256" key="2">
    <source>
        <dbReference type="ARBA" id="ARBA00008914"/>
    </source>
</evidence>
<comment type="caution">
    <text evidence="11">The sequence shown here is derived from an EMBL/GenBank/DDBJ whole genome shotgun (WGS) entry which is preliminary data.</text>
</comment>
<evidence type="ECO:0000256" key="1">
    <source>
        <dbReference type="ARBA" id="ARBA00004162"/>
    </source>
</evidence>
<dbReference type="SUPFAM" id="SSF103088">
    <property type="entry name" value="OmpA-like"/>
    <property type="match status" value="1"/>
</dbReference>
<evidence type="ECO:0000259" key="10">
    <source>
        <dbReference type="PROSITE" id="PS51123"/>
    </source>
</evidence>
<dbReference type="Pfam" id="PF00691">
    <property type="entry name" value="OmpA"/>
    <property type="match status" value="1"/>
</dbReference>
<comment type="subcellular location">
    <subcellularLocation>
        <location evidence="1">Cell membrane</location>
        <topology evidence="1">Single-pass membrane protein</topology>
    </subcellularLocation>
</comment>
<dbReference type="InterPro" id="IPR050330">
    <property type="entry name" value="Bact_OuterMem_StrucFunc"/>
</dbReference>
<name>A0A8B6M6T6_METTU</name>